<dbReference type="EMBL" id="MEUT01000036">
    <property type="protein sequence ID" value="OGC50656.1"/>
    <property type="molecule type" value="Genomic_DNA"/>
</dbReference>
<evidence type="ECO:0000313" key="2">
    <source>
        <dbReference type="Proteomes" id="UP000177371"/>
    </source>
</evidence>
<dbReference type="AlphaFoldDB" id="A0A1F4V0F0"/>
<sequence>MSDEKTKVPLHELLRTDRAREVVNNIESMLESGELVDQYAGDTDRPAVNAEDLRKLLEQIKSAAFEEKMIGESIWLVGKDASGNRWSLQFQYCDETGYLLHALRSTKEEESAYIRIEGDFDEKGDYKLLDVKADDYTSSKGAGEFHFPTQEH</sequence>
<organism evidence="1 2">
    <name type="scientific">candidate division WWE3 bacterium RBG_16_37_10</name>
    <dbReference type="NCBI Taxonomy" id="1802610"/>
    <lineage>
        <taxon>Bacteria</taxon>
        <taxon>Katanobacteria</taxon>
    </lineage>
</organism>
<protein>
    <submittedName>
        <fullName evidence="1">Uncharacterized protein</fullName>
    </submittedName>
</protein>
<accession>A0A1F4V0F0</accession>
<evidence type="ECO:0000313" key="1">
    <source>
        <dbReference type="EMBL" id="OGC50656.1"/>
    </source>
</evidence>
<gene>
    <name evidence="1" type="ORF">A2W32_04790</name>
</gene>
<comment type="caution">
    <text evidence="1">The sequence shown here is derived from an EMBL/GenBank/DDBJ whole genome shotgun (WGS) entry which is preliminary data.</text>
</comment>
<reference evidence="1 2" key="1">
    <citation type="journal article" date="2016" name="Nat. Commun.">
        <title>Thousands of microbial genomes shed light on interconnected biogeochemical processes in an aquifer system.</title>
        <authorList>
            <person name="Anantharaman K."/>
            <person name="Brown C.T."/>
            <person name="Hug L.A."/>
            <person name="Sharon I."/>
            <person name="Castelle C.J."/>
            <person name="Probst A.J."/>
            <person name="Thomas B.C."/>
            <person name="Singh A."/>
            <person name="Wilkins M.J."/>
            <person name="Karaoz U."/>
            <person name="Brodie E.L."/>
            <person name="Williams K.H."/>
            <person name="Hubbard S.S."/>
            <person name="Banfield J.F."/>
        </authorList>
    </citation>
    <scope>NUCLEOTIDE SEQUENCE [LARGE SCALE GENOMIC DNA]</scope>
</reference>
<name>A0A1F4V0F0_UNCKA</name>
<dbReference type="Proteomes" id="UP000177371">
    <property type="component" value="Unassembled WGS sequence"/>
</dbReference>
<proteinExistence type="predicted"/>